<feature type="transmembrane region" description="Helical" evidence="5">
    <location>
        <begin position="351"/>
        <end position="372"/>
    </location>
</feature>
<dbReference type="AlphaFoldDB" id="A0AAD3H131"/>
<dbReference type="InterPro" id="IPR000537">
    <property type="entry name" value="UbiA_prenyltransferase"/>
</dbReference>
<dbReference type="Pfam" id="PF01040">
    <property type="entry name" value="UbiA"/>
    <property type="match status" value="1"/>
</dbReference>
<feature type="transmembrane region" description="Helical" evidence="5">
    <location>
        <begin position="266"/>
        <end position="288"/>
    </location>
</feature>
<dbReference type="PANTHER" id="PTHR42723">
    <property type="entry name" value="CHLOROPHYLL SYNTHASE"/>
    <property type="match status" value="1"/>
</dbReference>
<evidence type="ECO:0000256" key="5">
    <source>
        <dbReference type="SAM" id="Phobius"/>
    </source>
</evidence>
<dbReference type="Gene3D" id="1.10.357.140">
    <property type="entry name" value="UbiA prenyltransferase"/>
    <property type="match status" value="1"/>
</dbReference>
<feature type="transmembrane region" description="Helical" evidence="5">
    <location>
        <begin position="222"/>
        <end position="246"/>
    </location>
</feature>
<evidence type="ECO:0000256" key="2">
    <source>
        <dbReference type="ARBA" id="ARBA00022692"/>
    </source>
</evidence>
<dbReference type="Proteomes" id="UP001054902">
    <property type="component" value="Unassembled WGS sequence"/>
</dbReference>
<keyword evidence="7" id="KW-1185">Reference proteome</keyword>
<sequence length="424" mass="47390">MMKNKHGWRQRRTTPWRDERRGDKFVNVSVANICTKPIVSLHFEESYVYRGKMHFPFCRAAVTLFTLAPNQLRNDQLGFKRSSCKVLTRIGSNVDAHRSSVPSSAPWELMASENFREKESLNSLSKMDHARLYLDALRPVTILQAIAAFLVGTLTLTNIHTFPLKIQSSLKIWACMMSIYLSYGGGMVMNDVVDVDLDSQLSSMSTKKMRAIASGKISKRNAWIYTWGLCLSSVFLGSLVGAQYMVWTLSNLVFMLTYALLLQKVLLVKNFICGWLAISPLIGSWLYISSAIPSSTASQVKGLDELIALAIVGFLMHVSREIVKDIEDVDMDRGNKSTLPVVIGKNLSHKVAYGIVALTYGLNIFTPIYWRIFSSSLPLYPLAVTITLPICIKASMMPISKGQKLLKKSIYILLAGMISALLIK</sequence>
<keyword evidence="2 5" id="KW-0812">Transmembrane</keyword>
<dbReference type="GO" id="GO:0016765">
    <property type="term" value="F:transferase activity, transferring alkyl or aryl (other than methyl) groups"/>
    <property type="evidence" value="ECO:0007669"/>
    <property type="project" value="InterPro"/>
</dbReference>
<feature type="transmembrane region" description="Helical" evidence="5">
    <location>
        <begin position="378"/>
        <end position="396"/>
    </location>
</feature>
<proteinExistence type="predicted"/>
<keyword evidence="4 5" id="KW-0472">Membrane</keyword>
<protein>
    <submittedName>
        <fullName evidence="6">Uncharacterized protein</fullName>
    </submittedName>
</protein>
<dbReference type="EMBL" id="BLLK01000022">
    <property type="protein sequence ID" value="GFH46742.1"/>
    <property type="molecule type" value="Genomic_DNA"/>
</dbReference>
<dbReference type="GO" id="GO:0016020">
    <property type="term" value="C:membrane"/>
    <property type="evidence" value="ECO:0007669"/>
    <property type="project" value="UniProtKB-SubCell"/>
</dbReference>
<comment type="caution">
    <text evidence="6">The sequence shown here is derived from an EMBL/GenBank/DDBJ whole genome shotgun (WGS) entry which is preliminary data.</text>
</comment>
<gene>
    <name evidence="6" type="ORF">CTEN210_03216</name>
</gene>
<evidence type="ECO:0000256" key="4">
    <source>
        <dbReference type="ARBA" id="ARBA00023136"/>
    </source>
</evidence>
<reference evidence="6 7" key="1">
    <citation type="journal article" date="2021" name="Sci. Rep.">
        <title>The genome of the diatom Chaetoceros tenuissimus carries an ancient integrated fragment of an extant virus.</title>
        <authorList>
            <person name="Hongo Y."/>
            <person name="Kimura K."/>
            <person name="Takaki Y."/>
            <person name="Yoshida Y."/>
            <person name="Baba S."/>
            <person name="Kobayashi G."/>
            <person name="Nagasaki K."/>
            <person name="Hano T."/>
            <person name="Tomaru Y."/>
        </authorList>
    </citation>
    <scope>NUCLEOTIDE SEQUENCE [LARGE SCALE GENOMIC DNA]</scope>
    <source>
        <strain evidence="6 7">NIES-3715</strain>
    </source>
</reference>
<dbReference type="PANTHER" id="PTHR42723:SF1">
    <property type="entry name" value="CHLOROPHYLL SYNTHASE, CHLOROPLASTIC"/>
    <property type="match status" value="1"/>
</dbReference>
<dbReference type="InterPro" id="IPR050475">
    <property type="entry name" value="Prenyltransferase_related"/>
</dbReference>
<name>A0AAD3H131_9STRA</name>
<evidence type="ECO:0000256" key="1">
    <source>
        <dbReference type="ARBA" id="ARBA00004141"/>
    </source>
</evidence>
<comment type="subcellular location">
    <subcellularLocation>
        <location evidence="1">Membrane</location>
        <topology evidence="1">Multi-pass membrane protein</topology>
    </subcellularLocation>
</comment>
<accession>A0AAD3H131</accession>
<keyword evidence="3 5" id="KW-1133">Transmembrane helix</keyword>
<evidence type="ECO:0000313" key="6">
    <source>
        <dbReference type="EMBL" id="GFH46742.1"/>
    </source>
</evidence>
<evidence type="ECO:0000313" key="7">
    <source>
        <dbReference type="Proteomes" id="UP001054902"/>
    </source>
</evidence>
<evidence type="ECO:0000256" key="3">
    <source>
        <dbReference type="ARBA" id="ARBA00022989"/>
    </source>
</evidence>
<organism evidence="6 7">
    <name type="scientific">Chaetoceros tenuissimus</name>
    <dbReference type="NCBI Taxonomy" id="426638"/>
    <lineage>
        <taxon>Eukaryota</taxon>
        <taxon>Sar</taxon>
        <taxon>Stramenopiles</taxon>
        <taxon>Ochrophyta</taxon>
        <taxon>Bacillariophyta</taxon>
        <taxon>Coscinodiscophyceae</taxon>
        <taxon>Chaetocerotophycidae</taxon>
        <taxon>Chaetocerotales</taxon>
        <taxon>Chaetocerotaceae</taxon>
        <taxon>Chaetoceros</taxon>
    </lineage>
</organism>
<dbReference type="InterPro" id="IPR044878">
    <property type="entry name" value="UbiA_sf"/>
</dbReference>